<dbReference type="SMART" id="SM00185">
    <property type="entry name" value="ARM"/>
    <property type="match status" value="4"/>
</dbReference>
<dbReference type="PANTHER" id="PTHR22895">
    <property type="entry name" value="ARMADILLO REPEAT-CONTAINING PROTEIN 6"/>
    <property type="match status" value="1"/>
</dbReference>
<accession>L1IW14</accession>
<protein>
    <recommendedName>
        <fullName evidence="7">CHAT domain-containing protein</fullName>
    </recommendedName>
</protein>
<dbReference type="RefSeq" id="XP_005827433.1">
    <property type="nucleotide sequence ID" value="XM_005827376.1"/>
</dbReference>
<name>L1IW14_GUITC</name>
<sequence length="733" mass="80803">MATSSTSRKLSSICICCDHKRAKEDPDDALFSCELPHKVLFFADSEERSGLKVEQERDLIKSEFERGAHKTKNAAFIRFAENVSFDYSFYKNTSQLIREVNDTQPVILHLACHGSEQGDITIGGRSITVEQLVDSLGVIVQNCTKLRLVVLNLCHSSIVARELVKHVDFVIGHEKAVADEEAVAFSKNLYYWMGQNQSLFSNVNISRQSCPGIHLLARVSSHVVTWMGQENILKQEQSFDGPLKKKIKSEPLDSCVAEVATATTITNEKKGSHDDEQAPSMNEKPNESTSSESDASDDSDEPCLSNKLIDQLKQARNTVEITRILQNIENGGIEVILNIIKEHSKSERVQEQGCRALRILAFYWGGAVEIAEKGGIEAIIGAMKTHPTSQAVYEEACGALTSFALLNYHDPIRDIGSIMRAMKEYPTRQEVRELAIFFNPYGDEEFPEEYLVQIGKQGGIDAVINGISAHIEFILGANTALLKDYIETILRGMKAHPKIAFVQEAACQTLHSFDRSYLFDEGEVDEYSSDIMTETALEILDQGGISAIVGAIQAYTTSERSHCHFCQPSCLFDFLRYLDRFEDFAIQFRKEGGIAALVGMIEAPHNEIIENICYACSFLHDLAFNNDENAVKIREEGGIRAVVGAMEGHPASERVQGGACSLLWYLAANSAENAVKIREEGGIRAVVGAMGGHPASERVQANGCEAIGHLAAANSAENAVKIREEGGIRARVS</sequence>
<dbReference type="GeneID" id="19047018"/>
<dbReference type="SUPFAM" id="SSF48371">
    <property type="entry name" value="ARM repeat"/>
    <property type="match status" value="1"/>
</dbReference>
<evidence type="ECO:0008006" key="7">
    <source>
        <dbReference type="Google" id="ProtNLM"/>
    </source>
</evidence>
<dbReference type="PaxDb" id="55529-EKX40453"/>
<evidence type="ECO:0000313" key="6">
    <source>
        <dbReference type="Proteomes" id="UP000011087"/>
    </source>
</evidence>
<dbReference type="InterPro" id="IPR016024">
    <property type="entry name" value="ARM-type_fold"/>
</dbReference>
<dbReference type="InterPro" id="IPR000225">
    <property type="entry name" value="Armadillo"/>
</dbReference>
<evidence type="ECO:0000313" key="4">
    <source>
        <dbReference type="EMBL" id="EKX40453.1"/>
    </source>
</evidence>
<dbReference type="EMBL" id="JH993031">
    <property type="protein sequence ID" value="EKX40453.1"/>
    <property type="molecule type" value="Genomic_DNA"/>
</dbReference>
<evidence type="ECO:0000256" key="2">
    <source>
        <dbReference type="PROSITE-ProRule" id="PRU00259"/>
    </source>
</evidence>
<reference evidence="4 6" key="1">
    <citation type="journal article" date="2012" name="Nature">
        <title>Algal genomes reveal evolutionary mosaicism and the fate of nucleomorphs.</title>
        <authorList>
            <consortium name="DOE Joint Genome Institute"/>
            <person name="Curtis B.A."/>
            <person name="Tanifuji G."/>
            <person name="Burki F."/>
            <person name="Gruber A."/>
            <person name="Irimia M."/>
            <person name="Maruyama S."/>
            <person name="Arias M.C."/>
            <person name="Ball S.G."/>
            <person name="Gile G.H."/>
            <person name="Hirakawa Y."/>
            <person name="Hopkins J.F."/>
            <person name="Kuo A."/>
            <person name="Rensing S.A."/>
            <person name="Schmutz J."/>
            <person name="Symeonidi A."/>
            <person name="Elias M."/>
            <person name="Eveleigh R.J."/>
            <person name="Herman E.K."/>
            <person name="Klute M.J."/>
            <person name="Nakayama T."/>
            <person name="Obornik M."/>
            <person name="Reyes-Prieto A."/>
            <person name="Armbrust E.V."/>
            <person name="Aves S.J."/>
            <person name="Beiko R.G."/>
            <person name="Coutinho P."/>
            <person name="Dacks J.B."/>
            <person name="Durnford D.G."/>
            <person name="Fast N.M."/>
            <person name="Green B.R."/>
            <person name="Grisdale C.J."/>
            <person name="Hempel F."/>
            <person name="Henrissat B."/>
            <person name="Hoppner M.P."/>
            <person name="Ishida K."/>
            <person name="Kim E."/>
            <person name="Koreny L."/>
            <person name="Kroth P.G."/>
            <person name="Liu Y."/>
            <person name="Malik S.B."/>
            <person name="Maier U.G."/>
            <person name="McRose D."/>
            <person name="Mock T."/>
            <person name="Neilson J.A."/>
            <person name="Onodera N.T."/>
            <person name="Poole A.M."/>
            <person name="Pritham E.J."/>
            <person name="Richards T.A."/>
            <person name="Rocap G."/>
            <person name="Roy S.W."/>
            <person name="Sarai C."/>
            <person name="Schaack S."/>
            <person name="Shirato S."/>
            <person name="Slamovits C.H."/>
            <person name="Spencer D.F."/>
            <person name="Suzuki S."/>
            <person name="Worden A.Z."/>
            <person name="Zauner S."/>
            <person name="Barry K."/>
            <person name="Bell C."/>
            <person name="Bharti A.K."/>
            <person name="Crow J.A."/>
            <person name="Grimwood J."/>
            <person name="Kramer R."/>
            <person name="Lindquist E."/>
            <person name="Lucas S."/>
            <person name="Salamov A."/>
            <person name="McFadden G.I."/>
            <person name="Lane C.E."/>
            <person name="Keeling P.J."/>
            <person name="Gray M.W."/>
            <person name="Grigoriev I.V."/>
            <person name="Archibald J.M."/>
        </authorList>
    </citation>
    <scope>NUCLEOTIDE SEQUENCE</scope>
    <source>
        <strain evidence="4 6">CCMP2712</strain>
    </source>
</reference>
<dbReference type="PANTHER" id="PTHR22895:SF0">
    <property type="entry name" value="ARMADILLO REPEAT-CONTAINING PROTEIN 6"/>
    <property type="match status" value="1"/>
</dbReference>
<dbReference type="Proteomes" id="UP000011087">
    <property type="component" value="Unassembled WGS sequence"/>
</dbReference>
<reference evidence="6" key="2">
    <citation type="submission" date="2012-11" db="EMBL/GenBank/DDBJ databases">
        <authorList>
            <person name="Kuo A."/>
            <person name="Curtis B.A."/>
            <person name="Tanifuji G."/>
            <person name="Burki F."/>
            <person name="Gruber A."/>
            <person name="Irimia M."/>
            <person name="Maruyama S."/>
            <person name="Arias M.C."/>
            <person name="Ball S.G."/>
            <person name="Gile G.H."/>
            <person name="Hirakawa Y."/>
            <person name="Hopkins J.F."/>
            <person name="Rensing S.A."/>
            <person name="Schmutz J."/>
            <person name="Symeonidi A."/>
            <person name="Elias M."/>
            <person name="Eveleigh R.J."/>
            <person name="Herman E.K."/>
            <person name="Klute M.J."/>
            <person name="Nakayama T."/>
            <person name="Obornik M."/>
            <person name="Reyes-Prieto A."/>
            <person name="Armbrust E.V."/>
            <person name="Aves S.J."/>
            <person name="Beiko R.G."/>
            <person name="Coutinho P."/>
            <person name="Dacks J.B."/>
            <person name="Durnford D.G."/>
            <person name="Fast N.M."/>
            <person name="Green B.R."/>
            <person name="Grisdale C."/>
            <person name="Hempe F."/>
            <person name="Henrissat B."/>
            <person name="Hoppner M.P."/>
            <person name="Ishida K.-I."/>
            <person name="Kim E."/>
            <person name="Koreny L."/>
            <person name="Kroth P.G."/>
            <person name="Liu Y."/>
            <person name="Malik S.-B."/>
            <person name="Maier U.G."/>
            <person name="McRose D."/>
            <person name="Mock T."/>
            <person name="Neilson J.A."/>
            <person name="Onodera N.T."/>
            <person name="Poole A.M."/>
            <person name="Pritham E.J."/>
            <person name="Richards T.A."/>
            <person name="Rocap G."/>
            <person name="Roy S.W."/>
            <person name="Sarai C."/>
            <person name="Schaack S."/>
            <person name="Shirato S."/>
            <person name="Slamovits C.H."/>
            <person name="Spencer D.F."/>
            <person name="Suzuki S."/>
            <person name="Worden A.Z."/>
            <person name="Zauner S."/>
            <person name="Barry K."/>
            <person name="Bell C."/>
            <person name="Bharti A.K."/>
            <person name="Crow J.A."/>
            <person name="Grimwood J."/>
            <person name="Kramer R."/>
            <person name="Lindquist E."/>
            <person name="Lucas S."/>
            <person name="Salamov A."/>
            <person name="McFadden G.I."/>
            <person name="Lane C.E."/>
            <person name="Keeling P.J."/>
            <person name="Gray M.W."/>
            <person name="Grigoriev I.V."/>
            <person name="Archibald J.M."/>
        </authorList>
    </citation>
    <scope>NUCLEOTIDE SEQUENCE</scope>
    <source>
        <strain evidence="6">CCMP2712</strain>
    </source>
</reference>
<gene>
    <name evidence="4" type="ORF">GUITHDRAFT_113481</name>
</gene>
<organism evidence="4">
    <name type="scientific">Guillardia theta (strain CCMP2712)</name>
    <name type="common">Cryptophyte</name>
    <dbReference type="NCBI Taxonomy" id="905079"/>
    <lineage>
        <taxon>Eukaryota</taxon>
        <taxon>Cryptophyceae</taxon>
        <taxon>Pyrenomonadales</taxon>
        <taxon>Geminigeraceae</taxon>
        <taxon>Guillardia</taxon>
    </lineage>
</organism>
<dbReference type="KEGG" id="gtt:GUITHDRAFT_113481"/>
<feature type="compositionally biased region" description="Basic and acidic residues" evidence="3">
    <location>
        <begin position="267"/>
        <end position="276"/>
    </location>
</feature>
<dbReference type="EnsemblProtists" id="EKX40453">
    <property type="protein sequence ID" value="EKX40453"/>
    <property type="gene ID" value="GUITHDRAFT_113481"/>
</dbReference>
<dbReference type="AlphaFoldDB" id="L1IW14"/>
<keyword evidence="1" id="KW-0677">Repeat</keyword>
<dbReference type="InterPro" id="IPR011989">
    <property type="entry name" value="ARM-like"/>
</dbReference>
<dbReference type="PROSITE" id="PS50176">
    <property type="entry name" value="ARM_REPEAT"/>
    <property type="match status" value="1"/>
</dbReference>
<proteinExistence type="predicted"/>
<evidence type="ECO:0000313" key="5">
    <source>
        <dbReference type="EnsemblProtists" id="EKX40453"/>
    </source>
</evidence>
<evidence type="ECO:0000256" key="3">
    <source>
        <dbReference type="SAM" id="MobiDB-lite"/>
    </source>
</evidence>
<feature type="repeat" description="ARM" evidence="2">
    <location>
        <begin position="592"/>
        <end position="637"/>
    </location>
</feature>
<feature type="region of interest" description="Disordered" evidence="3">
    <location>
        <begin position="266"/>
        <end position="303"/>
    </location>
</feature>
<reference evidence="5" key="3">
    <citation type="submission" date="2016-03" db="UniProtKB">
        <authorList>
            <consortium name="EnsemblProtists"/>
        </authorList>
    </citation>
    <scope>IDENTIFICATION</scope>
</reference>
<evidence type="ECO:0000256" key="1">
    <source>
        <dbReference type="ARBA" id="ARBA00022737"/>
    </source>
</evidence>
<dbReference type="HOGENOM" id="CLU_378338_0_0_1"/>
<keyword evidence="6" id="KW-1185">Reference proteome</keyword>
<dbReference type="Gene3D" id="1.25.10.10">
    <property type="entry name" value="Leucine-rich Repeat Variant"/>
    <property type="match status" value="2"/>
</dbReference>